<evidence type="ECO:0000256" key="1">
    <source>
        <dbReference type="SAM" id="SignalP"/>
    </source>
</evidence>
<gene>
    <name evidence="2" type="ORF">G6O67_000248</name>
</gene>
<dbReference type="EMBL" id="JAAVMX010000001">
    <property type="protein sequence ID" value="KAF4512919.1"/>
    <property type="molecule type" value="Genomic_DNA"/>
</dbReference>
<evidence type="ECO:0000313" key="3">
    <source>
        <dbReference type="Proteomes" id="UP000557566"/>
    </source>
</evidence>
<dbReference type="AlphaFoldDB" id="A0A8H4PYK9"/>
<keyword evidence="3" id="KW-1185">Reference proteome</keyword>
<organism evidence="2 3">
    <name type="scientific">Ophiocordyceps sinensis</name>
    <dbReference type="NCBI Taxonomy" id="72228"/>
    <lineage>
        <taxon>Eukaryota</taxon>
        <taxon>Fungi</taxon>
        <taxon>Dikarya</taxon>
        <taxon>Ascomycota</taxon>
        <taxon>Pezizomycotina</taxon>
        <taxon>Sordariomycetes</taxon>
        <taxon>Hypocreomycetidae</taxon>
        <taxon>Hypocreales</taxon>
        <taxon>Ophiocordycipitaceae</taxon>
        <taxon>Ophiocordyceps</taxon>
    </lineage>
</organism>
<accession>A0A8H4PYK9</accession>
<reference evidence="2 3" key="1">
    <citation type="journal article" date="2020" name="Genome Biol. Evol.">
        <title>A new high-quality draft genome assembly of the Chinese cordyceps Ophiocordyceps sinensis.</title>
        <authorList>
            <person name="Shu R."/>
            <person name="Zhang J."/>
            <person name="Meng Q."/>
            <person name="Zhang H."/>
            <person name="Zhou G."/>
            <person name="Li M."/>
            <person name="Wu P."/>
            <person name="Zhao Y."/>
            <person name="Chen C."/>
            <person name="Qin Q."/>
        </authorList>
    </citation>
    <scope>NUCLEOTIDE SEQUENCE [LARGE SCALE GENOMIC DNA]</scope>
    <source>
        <strain evidence="2 3">IOZ07</strain>
    </source>
</reference>
<name>A0A8H4PYK9_9HYPO</name>
<evidence type="ECO:0000313" key="2">
    <source>
        <dbReference type="EMBL" id="KAF4512919.1"/>
    </source>
</evidence>
<comment type="caution">
    <text evidence="2">The sequence shown here is derived from an EMBL/GenBank/DDBJ whole genome shotgun (WGS) entry which is preliminary data.</text>
</comment>
<keyword evidence="1" id="KW-0732">Signal</keyword>
<evidence type="ECO:0008006" key="4">
    <source>
        <dbReference type="Google" id="ProtNLM"/>
    </source>
</evidence>
<sequence length="331" mass="35510">MRRDRLVVFLLFFRSQLLGGLLHLLDPPHLLGEIALGRIGLVGGPAVVVRAGLVPLDELDLENVDVPGRDLAGNGLALARVLVERLAVHLEGRVQRRNLLLLAPHADELLENTFLGDVVVRALVDDAADAVVRVGAGAKDDGRLVRLCAVEELRQHLGGGSDANDEHTRSQRIQGASVTNLDLVDSLELTAPPGLPFGLFEALRRGGLDDGLEEGRGVEVILALAEDLRRALAAGLVDGYGEASELAQSSHASQGGGGCEHTKDAIADDFGSHPQHATAWLHANFAGRGGACRCGKSRGDEMPMQRIEDKKARFLVVRKNHSRDLVPRYNE</sequence>
<protein>
    <recommendedName>
        <fullName evidence="4">Secreted protein</fullName>
    </recommendedName>
</protein>
<feature type="signal peptide" evidence="1">
    <location>
        <begin position="1"/>
        <end position="19"/>
    </location>
</feature>
<feature type="chain" id="PRO_5034441854" description="Secreted protein" evidence="1">
    <location>
        <begin position="20"/>
        <end position="331"/>
    </location>
</feature>
<proteinExistence type="predicted"/>
<dbReference type="Proteomes" id="UP000557566">
    <property type="component" value="Unassembled WGS sequence"/>
</dbReference>